<organism evidence="2 3">
    <name type="scientific">[Ruminococcus] torques</name>
    <dbReference type="NCBI Taxonomy" id="33039"/>
    <lineage>
        <taxon>Bacteria</taxon>
        <taxon>Bacillati</taxon>
        <taxon>Bacillota</taxon>
        <taxon>Clostridia</taxon>
        <taxon>Lachnospirales</taxon>
        <taxon>Lachnospiraceae</taxon>
        <taxon>Mediterraneibacter</taxon>
    </lineage>
</organism>
<evidence type="ECO:0000313" key="3">
    <source>
        <dbReference type="Proteomes" id="UP000363661"/>
    </source>
</evidence>
<feature type="transmembrane region" description="Helical" evidence="1">
    <location>
        <begin position="299"/>
        <end position="316"/>
    </location>
</feature>
<keyword evidence="3" id="KW-1185">Reference proteome</keyword>
<feature type="transmembrane region" description="Helical" evidence="1">
    <location>
        <begin position="99"/>
        <end position="117"/>
    </location>
</feature>
<feature type="transmembrane region" description="Helical" evidence="1">
    <location>
        <begin position="30"/>
        <end position="48"/>
    </location>
</feature>
<feature type="transmembrane region" description="Helical" evidence="1">
    <location>
        <begin position="322"/>
        <end position="338"/>
    </location>
</feature>
<keyword evidence="1" id="KW-1133">Transmembrane helix</keyword>
<dbReference type="EMBL" id="CABHNA010000026">
    <property type="protein sequence ID" value="VUW96841.1"/>
    <property type="molecule type" value="Genomic_DNA"/>
</dbReference>
<keyword evidence="1" id="KW-0812">Transmembrane</keyword>
<dbReference type="Pfam" id="PF14897">
    <property type="entry name" value="EpsG"/>
    <property type="match status" value="1"/>
</dbReference>
<evidence type="ECO:0008006" key="4">
    <source>
        <dbReference type="Google" id="ProtNLM"/>
    </source>
</evidence>
<feature type="transmembrane region" description="Helical" evidence="1">
    <location>
        <begin position="60"/>
        <end position="79"/>
    </location>
</feature>
<sequence length="384" mass="44772">MAVYFALAAIVGLYGTAIHANTNQRRRKRFVIVAFALMILLAGLRSPSVGIDLRQHYARNFTIIASYAWSQLASFTTPYEIGYCYYTKFLTLISTDVQFYIFVTSFIIYAAIGYFIYKESTDVVMSTELVILSCLYYMFMNIIRQGMAVAIVLVGFVWLDYSRRNLKDYVKFAIMIILASTFHNSAILCMSIILFDRLKFTKKQILIGGAITALIYTFYMQIYVRVVGFFGSGNNYERYLTGSESVGNFNTQSLVNFLLAFFAFLLGYYVLVWKKKSVKNIFAEDVENEYWLEKSESTMLFLVLIASVCRLLLFRMNIMNRFTYYFIPFLYILYPYTIDKMTLRSNRLIMRALVYCVFALYFVWMTTSYASPFYGTVPFEFFWS</sequence>
<feature type="transmembrane region" description="Helical" evidence="1">
    <location>
        <begin position="170"/>
        <end position="193"/>
    </location>
</feature>
<dbReference type="Proteomes" id="UP000363661">
    <property type="component" value="Unassembled WGS sequence"/>
</dbReference>
<proteinExistence type="predicted"/>
<accession>A0A564SP49</accession>
<dbReference type="InterPro" id="IPR049458">
    <property type="entry name" value="EpsG-like"/>
</dbReference>
<gene>
    <name evidence="2" type="ORF">RTSSTS7063_00015</name>
</gene>
<keyword evidence="1" id="KW-0472">Membrane</keyword>
<dbReference type="RefSeq" id="WP_144366436.1">
    <property type="nucleotide sequence ID" value="NZ_CABHNA010000026.1"/>
</dbReference>
<dbReference type="AlphaFoldDB" id="A0A564SP49"/>
<reference evidence="2 3" key="1">
    <citation type="submission" date="2019-07" db="EMBL/GenBank/DDBJ databases">
        <authorList>
            <person name="Hibberd C M."/>
            <person name="Gehrig L. J."/>
            <person name="Chang H.-W."/>
            <person name="Venkatesh S."/>
        </authorList>
    </citation>
    <scope>NUCLEOTIDE SEQUENCE [LARGE SCALE GENOMIC DNA]</scope>
    <source>
        <strain evidence="2">Ruminococcus_torques_SSTS_Bg7063</strain>
    </source>
</reference>
<feature type="transmembrane region" description="Helical" evidence="1">
    <location>
        <begin position="254"/>
        <end position="272"/>
    </location>
</feature>
<evidence type="ECO:0000256" key="1">
    <source>
        <dbReference type="SAM" id="Phobius"/>
    </source>
</evidence>
<feature type="transmembrane region" description="Helical" evidence="1">
    <location>
        <begin position="129"/>
        <end position="158"/>
    </location>
</feature>
<protein>
    <recommendedName>
        <fullName evidence="4">EpsG family protein</fullName>
    </recommendedName>
</protein>
<evidence type="ECO:0000313" key="2">
    <source>
        <dbReference type="EMBL" id="VUW96841.1"/>
    </source>
</evidence>
<name>A0A564SP49_9FIRM</name>
<feature type="transmembrane region" description="Helical" evidence="1">
    <location>
        <begin position="205"/>
        <end position="224"/>
    </location>
</feature>
<feature type="transmembrane region" description="Helical" evidence="1">
    <location>
        <begin position="350"/>
        <end position="374"/>
    </location>
</feature>